<name>A0ABM1BFF0_LIMPO</name>
<protein>
    <recommendedName>
        <fullName evidence="15">Hexosyltransferase</fullName>
        <ecNumber evidence="15">2.4.1.-</ecNumber>
    </recommendedName>
</protein>
<dbReference type="EC" id="2.4.1.-" evidence="15"/>
<evidence type="ECO:0000256" key="15">
    <source>
        <dbReference type="RuleBase" id="RU363063"/>
    </source>
</evidence>
<dbReference type="PANTHER" id="PTHR11214">
    <property type="entry name" value="BETA-1,3-N-ACETYLGLUCOSAMINYLTRANSFERASE"/>
    <property type="match status" value="1"/>
</dbReference>
<evidence type="ECO:0000256" key="14">
    <source>
        <dbReference type="ARBA" id="ARBA00047667"/>
    </source>
</evidence>
<dbReference type="GeneID" id="106465238"/>
<evidence type="ECO:0000256" key="3">
    <source>
        <dbReference type="ARBA" id="ARBA00004922"/>
    </source>
</evidence>
<keyword evidence="16" id="KW-1185">Reference proteome</keyword>
<keyword evidence="7 15" id="KW-0812">Transmembrane</keyword>
<keyword evidence="10 15" id="KW-1133">Transmembrane helix</keyword>
<gene>
    <name evidence="17" type="primary">LOC106465238</name>
</gene>
<evidence type="ECO:0000313" key="17">
    <source>
        <dbReference type="RefSeq" id="XP_013780899.1"/>
    </source>
</evidence>
<keyword evidence="8" id="KW-0256">Endoplasmic reticulum</keyword>
<dbReference type="PANTHER" id="PTHR11214:SF219">
    <property type="entry name" value="UDP-GALNAC:BETA-1,3-N-ACETYLGALACTOSAMINYLTRANSFERASE 2"/>
    <property type="match status" value="1"/>
</dbReference>
<evidence type="ECO:0000256" key="6">
    <source>
        <dbReference type="ARBA" id="ARBA00022679"/>
    </source>
</evidence>
<dbReference type="RefSeq" id="XP_013780899.1">
    <property type="nucleotide sequence ID" value="XM_013925445.2"/>
</dbReference>
<evidence type="ECO:0000256" key="12">
    <source>
        <dbReference type="ARBA" id="ARBA00023136"/>
    </source>
</evidence>
<keyword evidence="6" id="KW-0808">Transferase</keyword>
<evidence type="ECO:0000256" key="1">
    <source>
        <dbReference type="ARBA" id="ARBA00004240"/>
    </source>
</evidence>
<comment type="subcellular location">
    <subcellularLocation>
        <location evidence="1">Endoplasmic reticulum</location>
    </subcellularLocation>
    <subcellularLocation>
        <location evidence="2 15">Golgi apparatus membrane</location>
        <topology evidence="2 15">Single-pass type II membrane protein</topology>
    </subcellularLocation>
</comment>
<evidence type="ECO:0000256" key="4">
    <source>
        <dbReference type="ARBA" id="ARBA00008661"/>
    </source>
</evidence>
<dbReference type="Gene3D" id="3.90.550.50">
    <property type="match status" value="1"/>
</dbReference>
<evidence type="ECO:0000256" key="9">
    <source>
        <dbReference type="ARBA" id="ARBA00022968"/>
    </source>
</evidence>
<dbReference type="InterPro" id="IPR002659">
    <property type="entry name" value="Glyco_trans_31"/>
</dbReference>
<keyword evidence="13" id="KW-0325">Glycoprotein</keyword>
<comment type="similarity">
    <text evidence="4 15">Belongs to the glycosyltransferase 31 family.</text>
</comment>
<dbReference type="Pfam" id="PF01762">
    <property type="entry name" value="Galactosyl_T"/>
    <property type="match status" value="1"/>
</dbReference>
<accession>A0ABM1BFF0</accession>
<evidence type="ECO:0000256" key="13">
    <source>
        <dbReference type="ARBA" id="ARBA00023180"/>
    </source>
</evidence>
<dbReference type="Proteomes" id="UP000694941">
    <property type="component" value="Unplaced"/>
</dbReference>
<evidence type="ECO:0000256" key="10">
    <source>
        <dbReference type="ARBA" id="ARBA00022989"/>
    </source>
</evidence>
<keyword evidence="12 15" id="KW-0472">Membrane</keyword>
<evidence type="ECO:0000256" key="7">
    <source>
        <dbReference type="ARBA" id="ARBA00022692"/>
    </source>
</evidence>
<reference evidence="17" key="1">
    <citation type="submission" date="2025-08" db="UniProtKB">
        <authorList>
            <consortium name="RefSeq"/>
        </authorList>
    </citation>
    <scope>IDENTIFICATION</scope>
    <source>
        <tissue evidence="17">Muscle</tissue>
    </source>
</reference>
<comment type="catalytic activity">
    <reaction evidence="14">
        <text>3-O-(N-acetyl-beta-D-glucosaminyl-(1-&gt;4)-alpha-D-mannosyl)-L-threonyl-[protein] + UDP-N-acetyl-alpha-D-galactosamine = 3-O-[beta-D-GalNAc-(1-&gt;3)-beta-D-GlcNAc-(1-&gt;4)-alpha-D-Man]-L-Thr-[protein] + UDP + H(+)</text>
        <dbReference type="Rhea" id="RHEA:37667"/>
        <dbReference type="Rhea" id="RHEA-COMP:13308"/>
        <dbReference type="Rhea" id="RHEA-COMP:13618"/>
        <dbReference type="ChEBI" id="CHEBI:15378"/>
        <dbReference type="ChEBI" id="CHEBI:58223"/>
        <dbReference type="ChEBI" id="CHEBI:67138"/>
        <dbReference type="ChEBI" id="CHEBI:136709"/>
        <dbReference type="ChEBI" id="CHEBI:137540"/>
        <dbReference type="EC" id="2.4.1.313"/>
    </reaction>
</comment>
<sequence>MNFEIKYFILTIVICIIAAIKFDLWNYCSLSFYSTYFKDSTSNSNELDLVIGILSSQDNFEERNAIRHTWLSSVKGNLRDRVKAWFVVGNDFCDIPPQSRVDLYSCNRWKINVTEITKTKTFSTCTAKMLEPCQQQPVHQGFIFQVLHSIIVEKLGVLEDSLITGENVTVTLLDAATRVKVTVANFSGEKPGRIINGYIYRPVQQYILPKGFFGLLLVEGVTVPSVCRVTEFNNGVVSIKKIYGSLSNSEEHAVATSFIFRVHDIAELEKHVSEQNSRSEEWIKIINNTKMKLNEEVEKSDDMILIDTVDVYRNLPQKVVKFFQWLNKTQSFSFVLKTDDDCMIDIHAVLERLNQDQNFHSPKVWWSRFRSEYPVELYGKWGEWDYTSPVYPVFACGAGSVLSRDLVSWITQNTETLYNYQGEDVSMGIWLSAVKPSYVQDMRWNCDHSYTKDCLNRAELNVTEMYRIWKSYESCGSLCCED</sequence>
<comment type="pathway">
    <text evidence="3">Protein modification; protein glycosylation.</text>
</comment>
<keyword evidence="9 15" id="KW-0735">Signal-anchor</keyword>
<organism evidence="16 17">
    <name type="scientific">Limulus polyphemus</name>
    <name type="common">Atlantic horseshoe crab</name>
    <dbReference type="NCBI Taxonomy" id="6850"/>
    <lineage>
        <taxon>Eukaryota</taxon>
        <taxon>Metazoa</taxon>
        <taxon>Ecdysozoa</taxon>
        <taxon>Arthropoda</taxon>
        <taxon>Chelicerata</taxon>
        <taxon>Merostomata</taxon>
        <taxon>Xiphosura</taxon>
        <taxon>Limulidae</taxon>
        <taxon>Limulus</taxon>
    </lineage>
</organism>
<evidence type="ECO:0000256" key="11">
    <source>
        <dbReference type="ARBA" id="ARBA00023034"/>
    </source>
</evidence>
<evidence type="ECO:0000313" key="16">
    <source>
        <dbReference type="Proteomes" id="UP000694941"/>
    </source>
</evidence>
<proteinExistence type="inferred from homology"/>
<feature type="transmembrane region" description="Helical" evidence="15">
    <location>
        <begin position="7"/>
        <end position="25"/>
    </location>
</feature>
<keyword evidence="5 15" id="KW-0328">Glycosyltransferase</keyword>
<keyword evidence="11 15" id="KW-0333">Golgi apparatus</keyword>
<evidence type="ECO:0000256" key="2">
    <source>
        <dbReference type="ARBA" id="ARBA00004323"/>
    </source>
</evidence>
<evidence type="ECO:0000256" key="5">
    <source>
        <dbReference type="ARBA" id="ARBA00022676"/>
    </source>
</evidence>
<evidence type="ECO:0000256" key="8">
    <source>
        <dbReference type="ARBA" id="ARBA00022824"/>
    </source>
</evidence>